<dbReference type="InterPro" id="IPR004358">
    <property type="entry name" value="Sig_transdc_His_kin-like_C"/>
</dbReference>
<organism evidence="16 18">
    <name type="scientific">Arcobacter ellisii</name>
    <dbReference type="NCBI Taxonomy" id="913109"/>
    <lineage>
        <taxon>Bacteria</taxon>
        <taxon>Pseudomonadati</taxon>
        <taxon>Campylobacterota</taxon>
        <taxon>Epsilonproteobacteria</taxon>
        <taxon>Campylobacterales</taxon>
        <taxon>Arcobacteraceae</taxon>
        <taxon>Arcobacter</taxon>
    </lineage>
</organism>
<evidence type="ECO:0000256" key="4">
    <source>
        <dbReference type="ARBA" id="ARBA00022553"/>
    </source>
</evidence>
<evidence type="ECO:0000313" key="17">
    <source>
        <dbReference type="Proteomes" id="UP000262582"/>
    </source>
</evidence>
<dbReference type="Gene3D" id="1.10.287.130">
    <property type="match status" value="1"/>
</dbReference>
<evidence type="ECO:0000313" key="15">
    <source>
        <dbReference type="EMBL" id="AXX95591.1"/>
    </source>
</evidence>
<reference evidence="15 17" key="2">
    <citation type="submission" date="2018-08" db="EMBL/GenBank/DDBJ databases">
        <title>Complete genome of the Arcobacter ellisii type strain LMG 26155.</title>
        <authorList>
            <person name="Miller W.G."/>
            <person name="Yee E."/>
            <person name="Bono J.L."/>
        </authorList>
    </citation>
    <scope>NUCLEOTIDE SEQUENCE [LARGE SCALE GENOMIC DNA]</scope>
    <source>
        <strain evidence="15 17">LMG 26155</strain>
    </source>
</reference>
<keyword evidence="5" id="KW-0808">Transferase</keyword>
<dbReference type="EC" id="2.7.13.3" evidence="3"/>
<dbReference type="InterPro" id="IPR005467">
    <property type="entry name" value="His_kinase_dom"/>
</dbReference>
<dbReference type="GO" id="GO:0005524">
    <property type="term" value="F:ATP binding"/>
    <property type="evidence" value="ECO:0007669"/>
    <property type="project" value="UniProtKB-KW"/>
</dbReference>
<dbReference type="Proteomes" id="UP000290588">
    <property type="component" value="Unassembled WGS sequence"/>
</dbReference>
<evidence type="ECO:0000256" key="12">
    <source>
        <dbReference type="ARBA" id="ARBA00023136"/>
    </source>
</evidence>
<comment type="catalytic activity">
    <reaction evidence="1">
        <text>ATP + protein L-histidine = ADP + protein N-phospho-L-histidine.</text>
        <dbReference type="EC" id="2.7.13.3"/>
    </reaction>
</comment>
<dbReference type="InterPro" id="IPR025201">
    <property type="entry name" value="KdpD_TM"/>
</dbReference>
<evidence type="ECO:0000256" key="9">
    <source>
        <dbReference type="ARBA" id="ARBA00022840"/>
    </source>
</evidence>
<keyword evidence="11" id="KW-0902">Two-component regulatory system</keyword>
<dbReference type="InterPro" id="IPR052023">
    <property type="entry name" value="Histidine_kinase_KdpD"/>
</dbReference>
<comment type="subcellular location">
    <subcellularLocation>
        <location evidence="2">Membrane</location>
        <topology evidence="2">Multi-pass membrane protein</topology>
    </subcellularLocation>
</comment>
<keyword evidence="7" id="KW-0547">Nucleotide-binding</keyword>
<evidence type="ECO:0000313" key="18">
    <source>
        <dbReference type="Proteomes" id="UP000290588"/>
    </source>
</evidence>
<dbReference type="Pfam" id="PF13493">
    <property type="entry name" value="DUF4118"/>
    <property type="match status" value="1"/>
</dbReference>
<dbReference type="SMART" id="SM00388">
    <property type="entry name" value="HisKA"/>
    <property type="match status" value="1"/>
</dbReference>
<gene>
    <name evidence="15" type="ORF">AELL_1946</name>
    <name evidence="16" type="ORF">CP962_05320</name>
</gene>
<feature type="transmembrane region" description="Helical" evidence="13">
    <location>
        <begin position="61"/>
        <end position="82"/>
    </location>
</feature>
<dbReference type="GO" id="GO:0000155">
    <property type="term" value="F:phosphorelay sensor kinase activity"/>
    <property type="evidence" value="ECO:0007669"/>
    <property type="project" value="InterPro"/>
</dbReference>
<dbReference type="Pfam" id="PF02518">
    <property type="entry name" value="HATPase_c"/>
    <property type="match status" value="1"/>
</dbReference>
<evidence type="ECO:0000256" key="1">
    <source>
        <dbReference type="ARBA" id="ARBA00000085"/>
    </source>
</evidence>
<keyword evidence="6 13" id="KW-0812">Transmembrane</keyword>
<evidence type="ECO:0000256" key="13">
    <source>
        <dbReference type="SAM" id="Phobius"/>
    </source>
</evidence>
<dbReference type="KEGG" id="aell:AELL_1946"/>
<dbReference type="EMBL" id="CP032097">
    <property type="protein sequence ID" value="AXX95591.1"/>
    <property type="molecule type" value="Genomic_DNA"/>
</dbReference>
<dbReference type="Pfam" id="PF00512">
    <property type="entry name" value="HisKA"/>
    <property type="match status" value="1"/>
</dbReference>
<reference evidence="16 18" key="1">
    <citation type="submission" date="2017-09" db="EMBL/GenBank/DDBJ databases">
        <title>Genomics of the genus Arcobacter.</title>
        <authorList>
            <person name="Perez-Cataluna A."/>
            <person name="Figueras M.J."/>
            <person name="Salas-Masso N."/>
        </authorList>
    </citation>
    <scope>NUCLEOTIDE SEQUENCE [LARGE SCALE GENOMIC DNA]</scope>
    <source>
        <strain evidence="16 18">CECT 7837</strain>
    </source>
</reference>
<evidence type="ECO:0000313" key="16">
    <source>
        <dbReference type="EMBL" id="RXI31532.1"/>
    </source>
</evidence>
<evidence type="ECO:0000256" key="11">
    <source>
        <dbReference type="ARBA" id="ARBA00023012"/>
    </source>
</evidence>
<evidence type="ECO:0000256" key="3">
    <source>
        <dbReference type="ARBA" id="ARBA00012438"/>
    </source>
</evidence>
<evidence type="ECO:0000256" key="5">
    <source>
        <dbReference type="ARBA" id="ARBA00022679"/>
    </source>
</evidence>
<dbReference type="InterPro" id="IPR036097">
    <property type="entry name" value="HisK_dim/P_sf"/>
</dbReference>
<dbReference type="OrthoDB" id="9806130at2"/>
<evidence type="ECO:0000259" key="14">
    <source>
        <dbReference type="PROSITE" id="PS50109"/>
    </source>
</evidence>
<dbReference type="AlphaFoldDB" id="A0A347U9R3"/>
<evidence type="ECO:0000256" key="7">
    <source>
        <dbReference type="ARBA" id="ARBA00022741"/>
    </source>
</evidence>
<feature type="transmembrane region" description="Helical" evidence="13">
    <location>
        <begin position="37"/>
        <end position="54"/>
    </location>
</feature>
<evidence type="ECO:0000256" key="10">
    <source>
        <dbReference type="ARBA" id="ARBA00022989"/>
    </source>
</evidence>
<dbReference type="PRINTS" id="PR00344">
    <property type="entry name" value="BCTRLSENSOR"/>
</dbReference>
<dbReference type="Gene3D" id="1.20.120.620">
    <property type="entry name" value="Backbone structure of the membrane domain of e. Coli histidine kinase receptor kdpd"/>
    <property type="match status" value="1"/>
</dbReference>
<dbReference type="SUPFAM" id="SSF55874">
    <property type="entry name" value="ATPase domain of HSP90 chaperone/DNA topoisomerase II/histidine kinase"/>
    <property type="match status" value="1"/>
</dbReference>
<dbReference type="PROSITE" id="PS50109">
    <property type="entry name" value="HIS_KIN"/>
    <property type="match status" value="1"/>
</dbReference>
<feature type="domain" description="Histidine kinase" evidence="14">
    <location>
        <begin position="126"/>
        <end position="338"/>
    </location>
</feature>
<evidence type="ECO:0000256" key="6">
    <source>
        <dbReference type="ARBA" id="ARBA00022692"/>
    </source>
</evidence>
<keyword evidence="8 16" id="KW-0418">Kinase</keyword>
<dbReference type="Proteomes" id="UP000262582">
    <property type="component" value="Chromosome"/>
</dbReference>
<accession>A0A347U9R3</accession>
<keyword evidence="17" id="KW-1185">Reference proteome</keyword>
<keyword evidence="10 13" id="KW-1133">Transmembrane helix</keyword>
<feature type="transmembrane region" description="Helical" evidence="13">
    <location>
        <begin position="12"/>
        <end position="31"/>
    </location>
</feature>
<dbReference type="InterPro" id="IPR003594">
    <property type="entry name" value="HATPase_dom"/>
</dbReference>
<dbReference type="PANTHER" id="PTHR45569">
    <property type="entry name" value="SENSOR PROTEIN KDPD"/>
    <property type="match status" value="1"/>
</dbReference>
<dbReference type="InterPro" id="IPR003661">
    <property type="entry name" value="HisK_dim/P_dom"/>
</dbReference>
<dbReference type="InterPro" id="IPR036890">
    <property type="entry name" value="HATPase_C_sf"/>
</dbReference>
<dbReference type="RefSeq" id="WP_118917768.1">
    <property type="nucleotide sequence ID" value="NZ_CP032097.1"/>
</dbReference>
<dbReference type="Gene3D" id="3.30.565.10">
    <property type="entry name" value="Histidine kinase-like ATPase, C-terminal domain"/>
    <property type="match status" value="1"/>
</dbReference>
<evidence type="ECO:0000256" key="8">
    <source>
        <dbReference type="ARBA" id="ARBA00022777"/>
    </source>
</evidence>
<keyword evidence="9" id="KW-0067">ATP-binding</keyword>
<dbReference type="EMBL" id="NXIG01000004">
    <property type="protein sequence ID" value="RXI31532.1"/>
    <property type="molecule type" value="Genomic_DNA"/>
</dbReference>
<dbReference type="CDD" id="cd00082">
    <property type="entry name" value="HisKA"/>
    <property type="match status" value="1"/>
</dbReference>
<feature type="transmembrane region" description="Helical" evidence="13">
    <location>
        <begin position="88"/>
        <end position="107"/>
    </location>
</feature>
<name>A0A347U9R3_9BACT</name>
<keyword evidence="12 13" id="KW-0472">Membrane</keyword>
<dbReference type="InterPro" id="IPR038318">
    <property type="entry name" value="KdpD_sf"/>
</dbReference>
<dbReference type="GO" id="GO:0005886">
    <property type="term" value="C:plasma membrane"/>
    <property type="evidence" value="ECO:0007669"/>
    <property type="project" value="TreeGrafter"/>
</dbReference>
<dbReference type="SMART" id="SM00387">
    <property type="entry name" value="HATPase_c"/>
    <property type="match status" value="1"/>
</dbReference>
<keyword evidence="4" id="KW-0597">Phosphoprotein</keyword>
<dbReference type="SUPFAM" id="SSF47384">
    <property type="entry name" value="Homodimeric domain of signal transducing histidine kinase"/>
    <property type="match status" value="1"/>
</dbReference>
<evidence type="ECO:0000256" key="2">
    <source>
        <dbReference type="ARBA" id="ARBA00004141"/>
    </source>
</evidence>
<protein>
    <recommendedName>
        <fullName evidence="3">histidine kinase</fullName>
        <ecNumber evidence="3">2.7.13.3</ecNumber>
    </recommendedName>
</protein>
<sequence>MKNLLIKYKEYSYILKALIILFIITIISHLFKENLDIINISLIHIIPVVIIAIYGNIKATIFITLLSVVFLNFLYIPPVYSFSVHNELYIWSFLIFGIVGWIITIQAKNLNTQTKQNELRESLLHIISHDLRTPLSTIHGSINLILSNNNLDEKNKNNLLEDINYASLRMKRLITNLLDSTRLSSGNLDLKLEWCDFEDIVGVALNEFSQTQNDEKLDIKIDELALFWGDNTLLTQLIINLLDNAFKYSKPNTKIHLEIDNLNNYTKIKIFNETEYIDKQKLKNIFDKFYRFEDTNDISGSGIGLAICKSIVKLHHGEIKAIAQNDGITIEIELPIIKRIDIK</sequence>
<proteinExistence type="predicted"/>
<dbReference type="PANTHER" id="PTHR45569:SF1">
    <property type="entry name" value="SENSOR PROTEIN KDPD"/>
    <property type="match status" value="1"/>
</dbReference>